<dbReference type="PANTHER" id="PTHR21567:SF87">
    <property type="entry name" value="CRESCERIN-LIKE PROTEIN CHE-12"/>
    <property type="match status" value="1"/>
</dbReference>
<keyword evidence="4" id="KW-1185">Reference proteome</keyword>
<dbReference type="GO" id="GO:0000226">
    <property type="term" value="P:microtubule cytoskeleton organization"/>
    <property type="evidence" value="ECO:0007669"/>
    <property type="project" value="TreeGrafter"/>
</dbReference>
<reference evidence="3" key="1">
    <citation type="journal article" date="2023" name="Science">
        <title>Genome structures resolve the early diversification of teleost fishes.</title>
        <authorList>
            <person name="Parey E."/>
            <person name="Louis A."/>
            <person name="Montfort J."/>
            <person name="Bouchez O."/>
            <person name="Roques C."/>
            <person name="Iampietro C."/>
            <person name="Lluch J."/>
            <person name="Castinel A."/>
            <person name="Donnadieu C."/>
            <person name="Desvignes T."/>
            <person name="Floi Bucao C."/>
            <person name="Jouanno E."/>
            <person name="Wen M."/>
            <person name="Mejri S."/>
            <person name="Dirks R."/>
            <person name="Jansen H."/>
            <person name="Henkel C."/>
            <person name="Chen W.J."/>
            <person name="Zahm M."/>
            <person name="Cabau C."/>
            <person name="Klopp C."/>
            <person name="Thompson A.W."/>
            <person name="Robinson-Rechavi M."/>
            <person name="Braasch I."/>
            <person name="Lecointre G."/>
            <person name="Bobe J."/>
            <person name="Postlethwait J.H."/>
            <person name="Berthelot C."/>
            <person name="Roest Crollius H."/>
            <person name="Guiguen Y."/>
        </authorList>
    </citation>
    <scope>NUCLEOTIDE SEQUENCE</scope>
    <source>
        <strain evidence="3">WJC10195</strain>
    </source>
</reference>
<evidence type="ECO:0000259" key="2">
    <source>
        <dbReference type="SMART" id="SM01349"/>
    </source>
</evidence>
<dbReference type="InterPro" id="IPR016024">
    <property type="entry name" value="ARM-type_fold"/>
</dbReference>
<feature type="region of interest" description="Disordered" evidence="1">
    <location>
        <begin position="1"/>
        <end position="32"/>
    </location>
</feature>
<feature type="domain" description="TOG" evidence="2">
    <location>
        <begin position="189"/>
        <end position="398"/>
    </location>
</feature>
<dbReference type="GO" id="GO:0005929">
    <property type="term" value="C:cilium"/>
    <property type="evidence" value="ECO:0007669"/>
    <property type="project" value="TreeGrafter"/>
</dbReference>
<gene>
    <name evidence="3" type="ORF">SKAU_G00140000</name>
</gene>
<dbReference type="PANTHER" id="PTHR21567">
    <property type="entry name" value="CLASP"/>
    <property type="match status" value="1"/>
</dbReference>
<dbReference type="Proteomes" id="UP001152622">
    <property type="component" value="Chromosome 4"/>
</dbReference>
<name>A0A9Q1FSE6_SYNKA</name>
<sequence>MDFQGPKKDWRFKDGDMESAIDELETGSTETDFGQTWEEPLEAFANMPADLENEVKSSASSPGNEPAVVSAPAPRPSLLKKLRGLNKVHPLVKTQLVLPKIQPVLPKIQPVLPKIKPVLPKIKPVLSKIKPVLPKIKPVLPKIKPVLSKIQQFFSSIVTPFATLMEDDEVPLDTPSKHEDESLFSPFAHPHSALDQSFRLLCSDNWENRMEGLNSIRRLALFHPNILTPKVHSICLLVVQEVQSLRSQVSRVAVATLGELYHHLRHAMDPELDWTAKTLLQKSGESSRSIREEVDVALRHMRHSCTPSCALKALINRGLSDHNVAVRECAARHIKALLKNMGTTGLLCCRMGDMDSFLSAICRMRQDTSQEVRNCGKKLIRALEPNQDLNKKLWKMLP</sequence>
<dbReference type="OrthoDB" id="5870094at2759"/>
<evidence type="ECO:0000313" key="4">
    <source>
        <dbReference type="Proteomes" id="UP001152622"/>
    </source>
</evidence>
<feature type="region of interest" description="Disordered" evidence="1">
    <location>
        <begin position="53"/>
        <end position="72"/>
    </location>
</feature>
<protein>
    <recommendedName>
        <fullName evidence="2">TOG domain-containing protein</fullName>
    </recommendedName>
</protein>
<accession>A0A9Q1FSE6</accession>
<dbReference type="SMART" id="SM01349">
    <property type="entry name" value="TOG"/>
    <property type="match status" value="1"/>
</dbReference>
<proteinExistence type="predicted"/>
<dbReference type="SUPFAM" id="SSF48371">
    <property type="entry name" value="ARM repeat"/>
    <property type="match status" value="1"/>
</dbReference>
<dbReference type="AlphaFoldDB" id="A0A9Q1FSE6"/>
<dbReference type="Pfam" id="PF12348">
    <property type="entry name" value="CLASP_N"/>
    <property type="match status" value="1"/>
</dbReference>
<feature type="compositionally biased region" description="Basic and acidic residues" evidence="1">
    <location>
        <begin position="1"/>
        <end position="16"/>
    </location>
</feature>
<dbReference type="EMBL" id="JAINUF010000004">
    <property type="protein sequence ID" value="KAJ8365169.1"/>
    <property type="molecule type" value="Genomic_DNA"/>
</dbReference>
<evidence type="ECO:0000313" key="3">
    <source>
        <dbReference type="EMBL" id="KAJ8365169.1"/>
    </source>
</evidence>
<dbReference type="InterPro" id="IPR024395">
    <property type="entry name" value="CLASP_N_dom"/>
</dbReference>
<comment type="caution">
    <text evidence="3">The sequence shown here is derived from an EMBL/GenBank/DDBJ whole genome shotgun (WGS) entry which is preliminary data.</text>
</comment>
<dbReference type="InterPro" id="IPR011989">
    <property type="entry name" value="ARM-like"/>
</dbReference>
<dbReference type="InterPro" id="IPR034085">
    <property type="entry name" value="TOG"/>
</dbReference>
<evidence type="ECO:0000256" key="1">
    <source>
        <dbReference type="SAM" id="MobiDB-lite"/>
    </source>
</evidence>
<dbReference type="GO" id="GO:0008017">
    <property type="term" value="F:microtubule binding"/>
    <property type="evidence" value="ECO:0007669"/>
    <property type="project" value="TreeGrafter"/>
</dbReference>
<dbReference type="GO" id="GO:0005881">
    <property type="term" value="C:cytoplasmic microtubule"/>
    <property type="evidence" value="ECO:0007669"/>
    <property type="project" value="TreeGrafter"/>
</dbReference>
<organism evidence="3 4">
    <name type="scientific">Synaphobranchus kaupii</name>
    <name type="common">Kaup's arrowtooth eel</name>
    <dbReference type="NCBI Taxonomy" id="118154"/>
    <lineage>
        <taxon>Eukaryota</taxon>
        <taxon>Metazoa</taxon>
        <taxon>Chordata</taxon>
        <taxon>Craniata</taxon>
        <taxon>Vertebrata</taxon>
        <taxon>Euteleostomi</taxon>
        <taxon>Actinopterygii</taxon>
        <taxon>Neopterygii</taxon>
        <taxon>Teleostei</taxon>
        <taxon>Anguilliformes</taxon>
        <taxon>Synaphobranchidae</taxon>
        <taxon>Synaphobranchus</taxon>
    </lineage>
</organism>
<dbReference type="Gene3D" id="1.25.10.10">
    <property type="entry name" value="Leucine-rich Repeat Variant"/>
    <property type="match status" value="1"/>
</dbReference>